<gene>
    <name evidence="9" type="ORF">PVAG01_02018</name>
</gene>
<dbReference type="PROSITE" id="PS51751">
    <property type="entry name" value="EXPERA"/>
    <property type="match status" value="1"/>
</dbReference>
<reference evidence="9 10" key="1">
    <citation type="submission" date="2024-06" db="EMBL/GenBank/DDBJ databases">
        <title>Complete genome of Phlyctema vagabunda strain 19-DSS-EL-015.</title>
        <authorList>
            <person name="Fiorenzani C."/>
        </authorList>
    </citation>
    <scope>NUCLEOTIDE SEQUENCE [LARGE SCALE GENOMIC DNA]</scope>
    <source>
        <strain evidence="9 10">19-DSS-EL-015</strain>
    </source>
</reference>
<name>A0ABR4PYL5_9HELO</name>
<evidence type="ECO:0000313" key="9">
    <source>
        <dbReference type="EMBL" id="KAL3428509.1"/>
    </source>
</evidence>
<feature type="transmembrane region" description="Helical" evidence="7">
    <location>
        <begin position="96"/>
        <end position="117"/>
    </location>
</feature>
<evidence type="ECO:0000256" key="2">
    <source>
        <dbReference type="ARBA" id="ARBA00009096"/>
    </source>
</evidence>
<dbReference type="EMBL" id="JBFCZG010000001">
    <property type="protein sequence ID" value="KAL3428509.1"/>
    <property type="molecule type" value="Genomic_DNA"/>
</dbReference>
<keyword evidence="4 7" id="KW-0256">Endoplasmic reticulum</keyword>
<organism evidence="9 10">
    <name type="scientific">Phlyctema vagabunda</name>
    <dbReference type="NCBI Taxonomy" id="108571"/>
    <lineage>
        <taxon>Eukaryota</taxon>
        <taxon>Fungi</taxon>
        <taxon>Dikarya</taxon>
        <taxon>Ascomycota</taxon>
        <taxon>Pezizomycotina</taxon>
        <taxon>Leotiomycetes</taxon>
        <taxon>Helotiales</taxon>
        <taxon>Dermateaceae</taxon>
        <taxon>Phlyctema</taxon>
    </lineage>
</organism>
<evidence type="ECO:0000256" key="4">
    <source>
        <dbReference type="ARBA" id="ARBA00022824"/>
    </source>
</evidence>
<evidence type="ECO:0000256" key="7">
    <source>
        <dbReference type="PIRNR" id="PIRNR031032"/>
    </source>
</evidence>
<comment type="subcellular location">
    <subcellularLocation>
        <location evidence="1">Endoplasmic reticulum membrane</location>
        <topology evidence="1">Multi-pass membrane protein</topology>
    </subcellularLocation>
</comment>
<evidence type="ECO:0000313" key="10">
    <source>
        <dbReference type="Proteomes" id="UP001629113"/>
    </source>
</evidence>
<comment type="caution">
    <text evidence="9">The sequence shown here is derived from an EMBL/GenBank/DDBJ whole genome shotgun (WGS) entry which is preliminary data.</text>
</comment>
<feature type="transmembrane region" description="Helical" evidence="7">
    <location>
        <begin position="64"/>
        <end position="84"/>
    </location>
</feature>
<evidence type="ECO:0000259" key="8">
    <source>
        <dbReference type="PROSITE" id="PS51751"/>
    </source>
</evidence>
<dbReference type="InterPro" id="IPR051987">
    <property type="entry name" value="Sigma-2_receptor-like"/>
</dbReference>
<keyword evidence="10" id="KW-1185">Reference proteome</keyword>
<dbReference type="PANTHER" id="PTHR31204">
    <property type="entry name" value="SIGMA INTRACELLULAR RECEPTOR 2"/>
    <property type="match status" value="1"/>
</dbReference>
<feature type="transmembrane region" description="Helical" evidence="7">
    <location>
        <begin position="129"/>
        <end position="148"/>
    </location>
</feature>
<dbReference type="InterPro" id="IPR033118">
    <property type="entry name" value="EXPERA"/>
</dbReference>
<evidence type="ECO:0000256" key="5">
    <source>
        <dbReference type="ARBA" id="ARBA00022989"/>
    </source>
</evidence>
<dbReference type="InterPro" id="IPR016964">
    <property type="entry name" value="Sigma2_recept"/>
</dbReference>
<sequence>MAPPPMKKRDMVYLLYFLIHIPVMFLVDLYPLYPIFIIPDFMSDLRTWYIVTYHDLFFVSPPPFFVFFAWLELLFHVPVAFWSVGGLWRGDDKVPVVLLAYAMQTAITTGTCIFDFLTWDTGVEVKGNLLGLYGPYLAVSVFMGLDMYKRLCHVVGGLEKKKKV</sequence>
<evidence type="ECO:0000256" key="6">
    <source>
        <dbReference type="ARBA" id="ARBA00023136"/>
    </source>
</evidence>
<dbReference type="PIRSF" id="PIRSF031032">
    <property type="entry name" value="TMP_97_prd"/>
    <property type="match status" value="1"/>
</dbReference>
<protein>
    <recommendedName>
        <fullName evidence="7">Efficient mitochondria targeting-associated protein 19</fullName>
    </recommendedName>
</protein>
<keyword evidence="6 7" id="KW-0472">Membrane</keyword>
<dbReference type="Proteomes" id="UP001629113">
    <property type="component" value="Unassembled WGS sequence"/>
</dbReference>
<accession>A0ABR4PYL5</accession>
<dbReference type="Pfam" id="PF05241">
    <property type="entry name" value="EBP"/>
    <property type="match status" value="1"/>
</dbReference>
<evidence type="ECO:0000256" key="3">
    <source>
        <dbReference type="ARBA" id="ARBA00022692"/>
    </source>
</evidence>
<feature type="transmembrane region" description="Helical" evidence="7">
    <location>
        <begin position="12"/>
        <end position="33"/>
    </location>
</feature>
<evidence type="ECO:0000256" key="1">
    <source>
        <dbReference type="ARBA" id="ARBA00004477"/>
    </source>
</evidence>
<comment type="similarity">
    <text evidence="2">Belongs to the TMEM97/sigma-2 receptor family.</text>
</comment>
<proteinExistence type="inferred from homology"/>
<keyword evidence="3 7" id="KW-0812">Transmembrane</keyword>
<dbReference type="PANTHER" id="PTHR31204:SF1">
    <property type="entry name" value="SIGMA INTRACELLULAR RECEPTOR 2"/>
    <property type="match status" value="1"/>
</dbReference>
<keyword evidence="5 7" id="KW-1133">Transmembrane helix</keyword>
<feature type="domain" description="EXPERA" evidence="8">
    <location>
        <begin position="9"/>
        <end position="144"/>
    </location>
</feature>